<dbReference type="Pfam" id="PF00733">
    <property type="entry name" value="Asn_synthase"/>
    <property type="match status" value="1"/>
</dbReference>
<dbReference type="GO" id="GO:0006529">
    <property type="term" value="P:asparagine biosynthetic process"/>
    <property type="evidence" value="ECO:0007669"/>
    <property type="project" value="InterPro"/>
</dbReference>
<evidence type="ECO:0000259" key="3">
    <source>
        <dbReference type="Pfam" id="PF00733"/>
    </source>
</evidence>
<name>A0A7J3I683_9CREN</name>
<dbReference type="GO" id="GO:0005524">
    <property type="term" value="F:ATP binding"/>
    <property type="evidence" value="ECO:0007669"/>
    <property type="project" value="UniProtKB-KW"/>
</dbReference>
<dbReference type="AlphaFoldDB" id="A0A7J3I683"/>
<accession>A0A7J3I683</accession>
<dbReference type="PANTHER" id="PTHR11772:SF2">
    <property type="entry name" value="ASPARAGINE SYNTHETASE [GLUTAMINE-HYDROLYZING]"/>
    <property type="match status" value="1"/>
</dbReference>
<dbReference type="SUPFAM" id="SSF52402">
    <property type="entry name" value="Adenine nucleotide alpha hydrolases-like"/>
    <property type="match status" value="1"/>
</dbReference>
<dbReference type="InterPro" id="IPR014729">
    <property type="entry name" value="Rossmann-like_a/b/a_fold"/>
</dbReference>
<dbReference type="CDD" id="cd01991">
    <property type="entry name" value="Asn_synthase_B_C"/>
    <property type="match status" value="1"/>
</dbReference>
<proteinExistence type="predicted"/>
<feature type="domain" description="Asparagine synthetase" evidence="3">
    <location>
        <begin position="29"/>
        <end position="158"/>
    </location>
</feature>
<keyword evidence="1" id="KW-0547">Nucleotide-binding</keyword>
<dbReference type="Gene3D" id="3.40.50.620">
    <property type="entry name" value="HUPs"/>
    <property type="match status" value="1"/>
</dbReference>
<gene>
    <name evidence="4" type="ORF">ENT87_00905</name>
</gene>
<evidence type="ECO:0000256" key="1">
    <source>
        <dbReference type="ARBA" id="ARBA00022741"/>
    </source>
</evidence>
<reference evidence="4" key="1">
    <citation type="journal article" date="2020" name="mSystems">
        <title>Genome- and Community-Level Interaction Insights into Carbon Utilization and Element Cycling Functions of Hydrothermarchaeota in Hydrothermal Sediment.</title>
        <authorList>
            <person name="Zhou Z."/>
            <person name="Liu Y."/>
            <person name="Xu W."/>
            <person name="Pan J."/>
            <person name="Luo Z.H."/>
            <person name="Li M."/>
        </authorList>
    </citation>
    <scope>NUCLEOTIDE SEQUENCE [LARGE SCALE GENOMIC DNA]</scope>
    <source>
        <strain evidence="4">SpSt-618</strain>
    </source>
</reference>
<dbReference type="InterPro" id="IPR001962">
    <property type="entry name" value="Asn_synthase"/>
</dbReference>
<comment type="caution">
    <text evidence="4">The sequence shown here is derived from an EMBL/GenBank/DDBJ whole genome shotgun (WGS) entry which is preliminary data.</text>
</comment>
<dbReference type="EMBL" id="DTAI01000029">
    <property type="protein sequence ID" value="HGN36101.1"/>
    <property type="molecule type" value="Genomic_DNA"/>
</dbReference>
<keyword evidence="2" id="KW-0067">ATP-binding</keyword>
<organism evidence="4">
    <name type="scientific">Ignisphaera aggregans</name>
    <dbReference type="NCBI Taxonomy" id="334771"/>
    <lineage>
        <taxon>Archaea</taxon>
        <taxon>Thermoproteota</taxon>
        <taxon>Thermoprotei</taxon>
        <taxon>Desulfurococcales</taxon>
        <taxon>Desulfurococcaceae</taxon>
        <taxon>Ignisphaera</taxon>
    </lineage>
</organism>
<dbReference type="PANTHER" id="PTHR11772">
    <property type="entry name" value="ASPARAGINE SYNTHETASE"/>
    <property type="match status" value="1"/>
</dbReference>
<protein>
    <submittedName>
        <fullName evidence="4">Asparagine synthase</fullName>
    </submittedName>
</protein>
<dbReference type="GO" id="GO:0005829">
    <property type="term" value="C:cytosol"/>
    <property type="evidence" value="ECO:0007669"/>
    <property type="project" value="TreeGrafter"/>
</dbReference>
<evidence type="ECO:0000313" key="4">
    <source>
        <dbReference type="EMBL" id="HGN36101.1"/>
    </source>
</evidence>
<dbReference type="GO" id="GO:0004066">
    <property type="term" value="F:asparagine synthase (glutamine-hydrolyzing) activity"/>
    <property type="evidence" value="ECO:0007669"/>
    <property type="project" value="InterPro"/>
</dbReference>
<sequence>MELNMPCSILAEKLFNVLIDIVREHRCHCIALSGGIDTSAVLLASLKAGIKPRAYIVIYRNGVPGDLIYAEHLAKIFNIELNHIFIDYSHALKIRDDIIKCIGLEKTNSHGDGGCIEIRNDIVFYSVLAKAKSDGCDCIYLGSGGDEILTGYNFMLNLIGEELKNAIKKLSRGRFPELEIAKCINIDAVAPLLNEKAVELAYKIPLHCLRSDKFQGKEVLREILNEVGLHNIAERIKIPAESGSGTKSFCKSIYDELQS</sequence>
<dbReference type="InterPro" id="IPR050795">
    <property type="entry name" value="Asn_Synthetase"/>
</dbReference>
<evidence type="ECO:0000256" key="2">
    <source>
        <dbReference type="ARBA" id="ARBA00022840"/>
    </source>
</evidence>